<evidence type="ECO:0000313" key="1">
    <source>
        <dbReference type="EMBL" id="KKK74844.1"/>
    </source>
</evidence>
<name>A0A0F9A8E1_9ZZZZ</name>
<reference evidence="1" key="1">
    <citation type="journal article" date="2015" name="Nature">
        <title>Complex archaea that bridge the gap between prokaryotes and eukaryotes.</title>
        <authorList>
            <person name="Spang A."/>
            <person name="Saw J.H."/>
            <person name="Jorgensen S.L."/>
            <person name="Zaremba-Niedzwiedzka K."/>
            <person name="Martijn J."/>
            <person name="Lind A.E."/>
            <person name="van Eijk R."/>
            <person name="Schleper C."/>
            <person name="Guy L."/>
            <person name="Ettema T.J."/>
        </authorList>
    </citation>
    <scope>NUCLEOTIDE SEQUENCE</scope>
</reference>
<comment type="caution">
    <text evidence="1">The sequence shown here is derived from an EMBL/GenBank/DDBJ whole genome shotgun (WGS) entry which is preliminary data.</text>
</comment>
<dbReference type="AlphaFoldDB" id="A0A0F9A8E1"/>
<accession>A0A0F9A8E1</accession>
<proteinExistence type="predicted"/>
<sequence>MAQDPLPDMIPGVIPAIEDAARDYLIARDTRTAIQKEEEQAQDILLFEMKAAGVQTYRTTEGFDCDLDVKEKVKVSKPKGEKE</sequence>
<dbReference type="EMBL" id="LAZR01056127">
    <property type="protein sequence ID" value="KKK74844.1"/>
    <property type="molecule type" value="Genomic_DNA"/>
</dbReference>
<organism evidence="1">
    <name type="scientific">marine sediment metagenome</name>
    <dbReference type="NCBI Taxonomy" id="412755"/>
    <lineage>
        <taxon>unclassified sequences</taxon>
        <taxon>metagenomes</taxon>
        <taxon>ecological metagenomes</taxon>
    </lineage>
</organism>
<gene>
    <name evidence="1" type="ORF">LCGC14_2879670</name>
</gene>
<protein>
    <submittedName>
        <fullName evidence="1">Uncharacterized protein</fullName>
    </submittedName>
</protein>